<evidence type="ECO:0000313" key="2">
    <source>
        <dbReference type="Proteomes" id="UP000830729"/>
    </source>
</evidence>
<dbReference type="InterPro" id="IPR049798">
    <property type="entry name" value="LWR_salt"/>
</dbReference>
<dbReference type="AlphaFoldDB" id="A0A8U0HVU2"/>
<dbReference type="NCBIfam" id="NF033910">
    <property type="entry name" value="LWR_salt"/>
    <property type="match status" value="1"/>
</dbReference>
<dbReference type="RefSeq" id="WP_248650906.1">
    <property type="nucleotide sequence ID" value="NZ_CP096659.1"/>
</dbReference>
<dbReference type="Proteomes" id="UP000830729">
    <property type="component" value="Chromosome"/>
</dbReference>
<proteinExistence type="predicted"/>
<dbReference type="EMBL" id="CP096659">
    <property type="protein sequence ID" value="UPV74863.1"/>
    <property type="molecule type" value="Genomic_DNA"/>
</dbReference>
<dbReference type="GeneID" id="72183942"/>
<dbReference type="Pfam" id="PF26423">
    <property type="entry name" value="LWR_salt"/>
    <property type="match status" value="1"/>
</dbReference>
<organism evidence="1 2">
    <name type="scientific">Halorussus limi</name>
    <dbReference type="NCBI Taxonomy" id="2938695"/>
    <lineage>
        <taxon>Archaea</taxon>
        <taxon>Methanobacteriati</taxon>
        <taxon>Methanobacteriota</taxon>
        <taxon>Stenosarchaea group</taxon>
        <taxon>Halobacteria</taxon>
        <taxon>Halobacteriales</taxon>
        <taxon>Haladaptataceae</taxon>
        <taxon>Halorussus</taxon>
    </lineage>
</organism>
<reference evidence="1 2" key="1">
    <citation type="submission" date="2022-04" db="EMBL/GenBank/DDBJ databases">
        <title>Diverse halophilic archaea isolated from saline environments.</title>
        <authorList>
            <person name="Cui H.-L."/>
        </authorList>
    </citation>
    <scope>NUCLEOTIDE SEQUENCE [LARGE SCALE GENOMIC DNA]</scope>
    <source>
        <strain evidence="1 2">XZYJT49</strain>
    </source>
</reference>
<evidence type="ECO:0000313" key="1">
    <source>
        <dbReference type="EMBL" id="UPV74863.1"/>
    </source>
</evidence>
<name>A0A8U0HVU2_9EURY</name>
<accession>A0A8U0HVU2</accession>
<keyword evidence="2" id="KW-1185">Reference proteome</keyword>
<sequence length="124" mass="14248">MDARYVFAVRFRLDPAVGGVSVEPNEFETRLARDADPPGEEGWLFFRDNLWRGEINDERHFRRLTEEALDVTVLSVEYRALETDEEYLEALKDEIRADLETFNDDSVSAVLNKYLGSSVEVQSG</sequence>
<dbReference type="KEGG" id="halx:M0R89_02045"/>
<protein>
    <submittedName>
        <fullName evidence="1">LWR-salt protein</fullName>
    </submittedName>
</protein>
<gene>
    <name evidence="1" type="primary">lwrS</name>
    <name evidence="1" type="ORF">M0R89_02045</name>
</gene>